<dbReference type="InterPro" id="IPR023346">
    <property type="entry name" value="Lysozyme-like_dom_sf"/>
</dbReference>
<dbReference type="Pfam" id="PF14718">
    <property type="entry name" value="SLT_L"/>
    <property type="match status" value="1"/>
</dbReference>
<gene>
    <name evidence="6" type="ORF">GPA25_11105</name>
</gene>
<dbReference type="InterPro" id="IPR037061">
    <property type="entry name" value="Lytic_TGlycoase_superhlx_L_sf"/>
</dbReference>
<keyword evidence="2 3" id="KW-0732">Signal</keyword>
<dbReference type="InterPro" id="IPR000189">
    <property type="entry name" value="Transglyc_AS"/>
</dbReference>
<comment type="caution">
    <text evidence="6">The sequence shown here is derived from an EMBL/GenBank/DDBJ whole genome shotgun (WGS) entry which is preliminary data.</text>
</comment>
<dbReference type="CDD" id="cd13401">
    <property type="entry name" value="Slt70-like"/>
    <property type="match status" value="1"/>
</dbReference>
<dbReference type="InterPro" id="IPR012289">
    <property type="entry name" value="Lytic_TGlycosylase_superhlx_L"/>
</dbReference>
<sequence length="643" mass="72134">MAKSLWATLALVLASLSPGAHGQLGDDRILAARDALRTGDHVTLDRLAYEREPHVLDSYVRYWRLSSILARPEAPPSDELTEFLLREPDSVLAERLRTDWLRRMARERDWTGFLQQYPDLREPDAEMRCLQRNARLESGDMAVLTEVHERWMELADNHNACEPVFRTLAFAGHIGSDELWWRARRQTDTRNPSSARATLSWLPVHEAPAIAEFDRAIKSPGQYLDRLPASFAASRAGRELALAALVRLAREDVAAAHARFARIEERLSADERAYASAVLGHHGALQRSPFAAAWFRAAGKVPLSSEQRAWRIRTTLRGEDWPGVQAAIESLPATEQALPEWTYWLGRAYAALGRPADATPLYQRIAAQPNFYGMLAAEELGQPFAPPSRNGTVTADDTARAEADAGLRRSLALYRLDMRTEAMREWNWALRGQDDGFLIAAARLALRHEIFDRAINTAERTDPKANFDLRFLAPYRQLVEPQVQQQGLDMAWVYGLMRQESRFIAPARSSAGAQGLMQVMPATGKWVANKIGLPNYNHGMLTDPDTNVLLGTSYMRLILEDLDNHPVLASAGYNAGPGRARKWRDERALEGAIYAETIPFDETRDYVKKVMANAVIYAAIFEARPQSLKARLGTIAPRLASDR</sequence>
<evidence type="ECO:0000313" key="7">
    <source>
        <dbReference type="Proteomes" id="UP000648984"/>
    </source>
</evidence>
<dbReference type="PROSITE" id="PS00922">
    <property type="entry name" value="TRANSGLYCOSYLASE"/>
    <property type="match status" value="1"/>
</dbReference>
<feature type="signal peptide" evidence="3">
    <location>
        <begin position="1"/>
        <end position="22"/>
    </location>
</feature>
<organism evidence="6 7">
    <name type="scientific">Aromatoleum diolicum</name>
    <dbReference type="NCBI Taxonomy" id="75796"/>
    <lineage>
        <taxon>Bacteria</taxon>
        <taxon>Pseudomonadati</taxon>
        <taxon>Pseudomonadota</taxon>
        <taxon>Betaproteobacteria</taxon>
        <taxon>Rhodocyclales</taxon>
        <taxon>Rhodocyclaceae</taxon>
        <taxon>Aromatoleum</taxon>
    </lineage>
</organism>
<name>A0ABX1QAG3_9RHOO</name>
<feature type="domain" description="Transglycosylase SLT" evidence="4">
    <location>
        <begin position="483"/>
        <end position="587"/>
    </location>
</feature>
<feature type="chain" id="PRO_5046796710" evidence="3">
    <location>
        <begin position="23"/>
        <end position="643"/>
    </location>
</feature>
<evidence type="ECO:0000259" key="5">
    <source>
        <dbReference type="Pfam" id="PF14718"/>
    </source>
</evidence>
<reference evidence="6 7" key="1">
    <citation type="submission" date="2019-12" db="EMBL/GenBank/DDBJ databases">
        <title>Comparative genomics gives insights into the taxonomy of the Azoarcus-Aromatoleum group and reveals separate origins of nif in the plant-associated Azoarcus and non-plant-associated Aromatoleum sub-groups.</title>
        <authorList>
            <person name="Lafos M."/>
            <person name="Maluk M."/>
            <person name="Batista M."/>
            <person name="Junghare M."/>
            <person name="Carmona M."/>
            <person name="Faoro H."/>
            <person name="Cruz L.M."/>
            <person name="Battistoni F."/>
            <person name="De Souza E."/>
            <person name="Pedrosa F."/>
            <person name="Chen W.-M."/>
            <person name="Poole P.S."/>
            <person name="Dixon R.A."/>
            <person name="James E.K."/>
        </authorList>
    </citation>
    <scope>NUCLEOTIDE SEQUENCE [LARGE SCALE GENOMIC DNA]</scope>
    <source>
        <strain evidence="6 7">22Lin</strain>
    </source>
</reference>
<evidence type="ECO:0000256" key="2">
    <source>
        <dbReference type="ARBA" id="ARBA00022729"/>
    </source>
</evidence>
<dbReference type="PANTHER" id="PTHR37423:SF5">
    <property type="entry name" value="SOLUBLE LYTIC MUREIN TRANSGLYCOSYLASE"/>
    <property type="match status" value="1"/>
</dbReference>
<evidence type="ECO:0000256" key="1">
    <source>
        <dbReference type="ARBA" id="ARBA00007734"/>
    </source>
</evidence>
<dbReference type="Gene3D" id="1.10.1240.20">
    <property type="entry name" value="Lytic transglycosylase, superhelical linker domain"/>
    <property type="match status" value="1"/>
</dbReference>
<dbReference type="Pfam" id="PF01464">
    <property type="entry name" value="SLT"/>
    <property type="match status" value="1"/>
</dbReference>
<evidence type="ECO:0000259" key="4">
    <source>
        <dbReference type="Pfam" id="PF01464"/>
    </source>
</evidence>
<dbReference type="SUPFAM" id="SSF48435">
    <property type="entry name" value="Bacterial muramidases"/>
    <property type="match status" value="1"/>
</dbReference>
<dbReference type="InterPro" id="IPR008258">
    <property type="entry name" value="Transglycosylase_SLT_dom_1"/>
</dbReference>
<dbReference type="RefSeq" id="WP_169260453.1">
    <property type="nucleotide sequence ID" value="NZ_WTVQ01000016.1"/>
</dbReference>
<comment type="similarity">
    <text evidence="1">Belongs to the transglycosylase Slt family.</text>
</comment>
<keyword evidence="7" id="KW-1185">Reference proteome</keyword>
<dbReference type="SUPFAM" id="SSF53955">
    <property type="entry name" value="Lysozyme-like"/>
    <property type="match status" value="1"/>
</dbReference>
<dbReference type="Gene3D" id="1.25.20.10">
    <property type="entry name" value="Bacterial muramidases"/>
    <property type="match status" value="1"/>
</dbReference>
<feature type="domain" description="Lytic transglycosylase superhelical linker" evidence="5">
    <location>
        <begin position="402"/>
        <end position="458"/>
    </location>
</feature>
<evidence type="ECO:0000256" key="3">
    <source>
        <dbReference type="SAM" id="SignalP"/>
    </source>
</evidence>
<dbReference type="Proteomes" id="UP000648984">
    <property type="component" value="Unassembled WGS sequence"/>
</dbReference>
<dbReference type="InterPro" id="IPR008939">
    <property type="entry name" value="Lytic_TGlycosylase_superhlx_U"/>
</dbReference>
<dbReference type="Gene3D" id="1.10.530.10">
    <property type="match status" value="1"/>
</dbReference>
<evidence type="ECO:0000313" key="6">
    <source>
        <dbReference type="EMBL" id="NMG75303.1"/>
    </source>
</evidence>
<dbReference type="EMBL" id="WTVQ01000016">
    <property type="protein sequence ID" value="NMG75303.1"/>
    <property type="molecule type" value="Genomic_DNA"/>
</dbReference>
<accession>A0ABX1QAG3</accession>
<proteinExistence type="inferred from homology"/>
<dbReference type="PANTHER" id="PTHR37423">
    <property type="entry name" value="SOLUBLE LYTIC MUREIN TRANSGLYCOSYLASE-RELATED"/>
    <property type="match status" value="1"/>
</dbReference>
<protein>
    <submittedName>
        <fullName evidence="6">Transglycosylase SLT domain-containing protein</fullName>
    </submittedName>
</protein>